<accession>A0A8T0AFE4</accession>
<comment type="subcellular location">
    <subcellularLocation>
        <location evidence="1">Cytoplasm</location>
    </subcellularLocation>
</comment>
<keyword evidence="4" id="KW-0963">Cytoplasm</keyword>
<dbReference type="OrthoDB" id="6424451at2759"/>
<feature type="chain" id="PRO_5035780283" description="Heme-binding protein 1" evidence="7">
    <location>
        <begin position="25"/>
        <end position="239"/>
    </location>
</feature>
<dbReference type="Gene3D" id="3.20.80.10">
    <property type="entry name" value="Regulatory factor, effector binding domain"/>
    <property type="match status" value="1"/>
</dbReference>
<feature type="signal peptide" evidence="7">
    <location>
        <begin position="1"/>
        <end position="24"/>
    </location>
</feature>
<comment type="subunit">
    <text evidence="3">Monomer.</text>
</comment>
<protein>
    <recommendedName>
        <fullName evidence="6">Heme-binding protein 1</fullName>
    </recommendedName>
</protein>
<evidence type="ECO:0000313" key="8">
    <source>
        <dbReference type="EMBL" id="KAF7690975.1"/>
    </source>
</evidence>
<dbReference type="SUPFAM" id="SSF55136">
    <property type="entry name" value="Probable bacterial effector-binding domain"/>
    <property type="match status" value="1"/>
</dbReference>
<dbReference type="GO" id="GO:0020037">
    <property type="term" value="F:heme binding"/>
    <property type="evidence" value="ECO:0007669"/>
    <property type="project" value="TreeGrafter"/>
</dbReference>
<dbReference type="PANTHER" id="PTHR11220">
    <property type="entry name" value="HEME-BINDING PROTEIN-RELATED"/>
    <property type="match status" value="1"/>
</dbReference>
<comment type="caution">
    <text evidence="8">The sequence shown here is derived from an EMBL/GenBank/DDBJ whole genome shotgun (WGS) entry which is preliminary data.</text>
</comment>
<gene>
    <name evidence="8" type="ORF">HF521_011272</name>
</gene>
<sequence length="239" mass="26799">MLFFSKMICIVGAVVLLFSITADARIGNSTEPTSYCTETEECLLFDLICNGTEYEVRHYEAAKWVTTEEKSMFKDVAIMKAFKKLFNYITGENEAGVKIPMTAPVLIKVKEEMPFLEPAVYGLSFLLPSAYQDNAPKPTDSTVHLEEMTDMKVYVISYGGWMVGPVSTIYADLLKKALDNVKATYNTDYHYDAGYNSPMKLLNRHNEVWYVVSGAPVCPHVEHPSPSSPAHLSLQKPED</sequence>
<dbReference type="GO" id="GO:0005737">
    <property type="term" value="C:cytoplasm"/>
    <property type="evidence" value="ECO:0007669"/>
    <property type="project" value="UniProtKB-SubCell"/>
</dbReference>
<comment type="function">
    <text evidence="5">May bind free porphyrinogens that may be present in the cell and thus facilitate removal of these potentially toxic compound. Binds with a high affinity to one molecule of heme or porphyrins. It binds metalloporphyrins, free porphyrins and N-methylprotoporphyrin with similar affinities.</text>
</comment>
<name>A0A8T0AFE4_SILME</name>
<keyword evidence="7" id="KW-0732">Signal</keyword>
<evidence type="ECO:0000256" key="4">
    <source>
        <dbReference type="ARBA" id="ARBA00022490"/>
    </source>
</evidence>
<evidence type="ECO:0000256" key="6">
    <source>
        <dbReference type="ARBA" id="ARBA00040755"/>
    </source>
</evidence>
<evidence type="ECO:0000256" key="1">
    <source>
        <dbReference type="ARBA" id="ARBA00004496"/>
    </source>
</evidence>
<dbReference type="EMBL" id="JABFDY010000022">
    <property type="protein sequence ID" value="KAF7690975.1"/>
    <property type="molecule type" value="Genomic_DNA"/>
</dbReference>
<evidence type="ECO:0000256" key="3">
    <source>
        <dbReference type="ARBA" id="ARBA00011245"/>
    </source>
</evidence>
<dbReference type="InterPro" id="IPR011256">
    <property type="entry name" value="Reg_factor_effector_dom_sf"/>
</dbReference>
<reference evidence="8" key="1">
    <citation type="submission" date="2020-08" db="EMBL/GenBank/DDBJ databases">
        <title>Chromosome-level assembly of Southern catfish (Silurus meridionalis) provides insights into visual adaptation to the nocturnal and benthic lifestyles.</title>
        <authorList>
            <person name="Zhang Y."/>
            <person name="Wang D."/>
            <person name="Peng Z."/>
        </authorList>
    </citation>
    <scope>NUCLEOTIDE SEQUENCE</scope>
    <source>
        <strain evidence="8">SWU-2019-XX</strain>
        <tissue evidence="8">Muscle</tissue>
    </source>
</reference>
<evidence type="ECO:0000256" key="5">
    <source>
        <dbReference type="ARBA" id="ARBA00037673"/>
    </source>
</evidence>
<dbReference type="Proteomes" id="UP000606274">
    <property type="component" value="Unassembled WGS sequence"/>
</dbReference>
<evidence type="ECO:0000256" key="7">
    <source>
        <dbReference type="SAM" id="SignalP"/>
    </source>
</evidence>
<dbReference type="AlphaFoldDB" id="A0A8T0AFE4"/>
<comment type="similarity">
    <text evidence="2">Belongs to the HEBP family.</text>
</comment>
<proteinExistence type="inferred from homology"/>
<keyword evidence="9" id="KW-1185">Reference proteome</keyword>
<organism evidence="8 9">
    <name type="scientific">Silurus meridionalis</name>
    <name type="common">Southern catfish</name>
    <name type="synonym">Silurus soldatovi meridionalis</name>
    <dbReference type="NCBI Taxonomy" id="175797"/>
    <lineage>
        <taxon>Eukaryota</taxon>
        <taxon>Metazoa</taxon>
        <taxon>Chordata</taxon>
        <taxon>Craniata</taxon>
        <taxon>Vertebrata</taxon>
        <taxon>Euteleostomi</taxon>
        <taxon>Actinopterygii</taxon>
        <taxon>Neopterygii</taxon>
        <taxon>Teleostei</taxon>
        <taxon>Ostariophysi</taxon>
        <taxon>Siluriformes</taxon>
        <taxon>Siluridae</taxon>
        <taxon>Silurus</taxon>
    </lineage>
</organism>
<dbReference type="FunFam" id="3.20.80.10:FF:000003">
    <property type="entry name" value="Heme-binding protein 1"/>
    <property type="match status" value="1"/>
</dbReference>
<dbReference type="Pfam" id="PF04832">
    <property type="entry name" value="SOUL"/>
    <property type="match status" value="1"/>
</dbReference>
<dbReference type="PANTHER" id="PTHR11220:SF1">
    <property type="entry name" value="HEME-BINDING PROTEIN 2"/>
    <property type="match status" value="1"/>
</dbReference>
<evidence type="ECO:0000256" key="2">
    <source>
        <dbReference type="ARBA" id="ARBA00009817"/>
    </source>
</evidence>
<dbReference type="InterPro" id="IPR006917">
    <property type="entry name" value="SOUL_heme-bd"/>
</dbReference>
<evidence type="ECO:0000313" key="9">
    <source>
        <dbReference type="Proteomes" id="UP000606274"/>
    </source>
</evidence>